<organism evidence="1 2">
    <name type="scientific">Salirhabdus euzebyi</name>
    <dbReference type="NCBI Taxonomy" id="394506"/>
    <lineage>
        <taxon>Bacteria</taxon>
        <taxon>Bacillati</taxon>
        <taxon>Bacillota</taxon>
        <taxon>Bacilli</taxon>
        <taxon>Bacillales</taxon>
        <taxon>Bacillaceae</taxon>
        <taxon>Salirhabdus</taxon>
    </lineage>
</organism>
<gene>
    <name evidence="1" type="ORF">HNQ94_002360</name>
</gene>
<protein>
    <submittedName>
        <fullName evidence="1">Uncharacterized protein</fullName>
    </submittedName>
</protein>
<dbReference type="EMBL" id="JACHGH010000006">
    <property type="protein sequence ID" value="MBB6453909.1"/>
    <property type="molecule type" value="Genomic_DNA"/>
</dbReference>
<evidence type="ECO:0000313" key="1">
    <source>
        <dbReference type="EMBL" id="MBB6453909.1"/>
    </source>
</evidence>
<name>A0A841Q603_9BACI</name>
<evidence type="ECO:0000313" key="2">
    <source>
        <dbReference type="Proteomes" id="UP000581688"/>
    </source>
</evidence>
<comment type="caution">
    <text evidence="1">The sequence shown here is derived from an EMBL/GenBank/DDBJ whole genome shotgun (WGS) entry which is preliminary data.</text>
</comment>
<proteinExistence type="predicted"/>
<accession>A0A841Q603</accession>
<dbReference type="Proteomes" id="UP000581688">
    <property type="component" value="Unassembled WGS sequence"/>
</dbReference>
<dbReference type="AlphaFoldDB" id="A0A841Q603"/>
<keyword evidence="2" id="KW-1185">Reference proteome</keyword>
<reference evidence="1 2" key="1">
    <citation type="submission" date="2020-08" db="EMBL/GenBank/DDBJ databases">
        <title>Genomic Encyclopedia of Type Strains, Phase IV (KMG-IV): sequencing the most valuable type-strain genomes for metagenomic binning, comparative biology and taxonomic classification.</title>
        <authorList>
            <person name="Goeker M."/>
        </authorList>
    </citation>
    <scope>NUCLEOTIDE SEQUENCE [LARGE SCALE GENOMIC DNA]</scope>
    <source>
        <strain evidence="1 2">DSM 19612</strain>
    </source>
</reference>
<dbReference type="RefSeq" id="WP_174496554.1">
    <property type="nucleotide sequence ID" value="NZ_CADDWK010000008.1"/>
</dbReference>
<sequence length="164" mass="18840">MKLILYGLVTVFLIVSGWYTFHTFSSGEFVCWSESSADLALFEEKGGLYLGYDMEWNGKGKPVLENLELVRADGTPLHSNPQEIIYTPLISDRTTGIYTVDDTKDIIFSPLKKYKIQKQKFHLVLRVSIQDKNFRDDIQGMKITYRILGQKKEQMLQFSGLITS</sequence>